<evidence type="ECO:0000256" key="4">
    <source>
        <dbReference type="ARBA" id="ARBA00023136"/>
    </source>
</evidence>
<feature type="transmembrane region" description="Helical" evidence="6">
    <location>
        <begin position="94"/>
        <end position="120"/>
    </location>
</feature>
<name>A0A7I7RIL3_MYCCF</name>
<feature type="compositionally biased region" description="Basic and acidic residues" evidence="5">
    <location>
        <begin position="1"/>
        <end position="19"/>
    </location>
</feature>
<dbReference type="Proteomes" id="UP000466431">
    <property type="component" value="Chromosome"/>
</dbReference>
<evidence type="ECO:0000256" key="1">
    <source>
        <dbReference type="ARBA" id="ARBA00004370"/>
    </source>
</evidence>
<evidence type="ECO:0000256" key="6">
    <source>
        <dbReference type="SAM" id="Phobius"/>
    </source>
</evidence>
<dbReference type="AlphaFoldDB" id="A0A7I7RIL3"/>
<evidence type="ECO:0000313" key="8">
    <source>
        <dbReference type="Proteomes" id="UP000466431"/>
    </source>
</evidence>
<sequence>MRIEELTAAKVPRGADHAVDPPPPPPPPQGYGPPPGGVPAQQPESNLVWGILVTVLCCLPFGIVSIVYASKVSGLWAQGQYAQAQKASDDAKKWAIWGAIAGVIVIVIYGIIAVAGGMSYGM</sequence>
<feature type="region of interest" description="Disordered" evidence="5">
    <location>
        <begin position="1"/>
        <end position="40"/>
    </location>
</feature>
<proteinExistence type="predicted"/>
<evidence type="ECO:0000256" key="3">
    <source>
        <dbReference type="ARBA" id="ARBA00022989"/>
    </source>
</evidence>
<dbReference type="PANTHER" id="PTHR14948">
    <property type="entry name" value="NG5"/>
    <property type="match status" value="1"/>
</dbReference>
<dbReference type="Pfam" id="PF04505">
    <property type="entry name" value="CD225"/>
    <property type="match status" value="1"/>
</dbReference>
<protein>
    <recommendedName>
        <fullName evidence="9">CD225/dispanin family protein</fullName>
    </recommendedName>
</protein>
<keyword evidence="4 6" id="KW-0472">Membrane</keyword>
<dbReference type="PANTHER" id="PTHR14948:SF25">
    <property type="entry name" value="DUF4190 DOMAIN-CONTAINING PROTEIN"/>
    <property type="match status" value="1"/>
</dbReference>
<comment type="subcellular location">
    <subcellularLocation>
        <location evidence="1">Membrane</location>
    </subcellularLocation>
</comment>
<dbReference type="InterPro" id="IPR051423">
    <property type="entry name" value="CD225/Dispanin"/>
</dbReference>
<reference evidence="7 8" key="1">
    <citation type="journal article" date="2019" name="Emerg. Microbes Infect.">
        <title>Comprehensive subspecies identification of 175 nontuberculous mycobacteria species based on 7547 genomic profiles.</title>
        <authorList>
            <person name="Matsumoto Y."/>
            <person name="Kinjo T."/>
            <person name="Motooka D."/>
            <person name="Nabeya D."/>
            <person name="Jung N."/>
            <person name="Uechi K."/>
            <person name="Horii T."/>
            <person name="Iida T."/>
            <person name="Fujita J."/>
            <person name="Nakamura S."/>
        </authorList>
    </citation>
    <scope>NUCLEOTIDE SEQUENCE [LARGE SCALE GENOMIC DNA]</scope>
    <source>
        <strain evidence="7 8">JCM 18439</strain>
    </source>
</reference>
<evidence type="ECO:0000313" key="7">
    <source>
        <dbReference type="EMBL" id="BBY43896.1"/>
    </source>
</evidence>
<evidence type="ECO:0000256" key="5">
    <source>
        <dbReference type="SAM" id="MobiDB-lite"/>
    </source>
</evidence>
<dbReference type="EMBL" id="AP022591">
    <property type="protein sequence ID" value="BBY43896.1"/>
    <property type="molecule type" value="Genomic_DNA"/>
</dbReference>
<gene>
    <name evidence="7" type="ORF">MCEL_21910</name>
</gene>
<organism evidence="7 8">
    <name type="scientific">Mycolicibacterium celeriflavum</name>
    <name type="common">Mycobacterium celeriflavum</name>
    <dbReference type="NCBI Taxonomy" id="1249101"/>
    <lineage>
        <taxon>Bacteria</taxon>
        <taxon>Bacillati</taxon>
        <taxon>Actinomycetota</taxon>
        <taxon>Actinomycetes</taxon>
        <taxon>Mycobacteriales</taxon>
        <taxon>Mycobacteriaceae</taxon>
        <taxon>Mycolicibacterium</taxon>
    </lineage>
</organism>
<dbReference type="GO" id="GO:0016020">
    <property type="term" value="C:membrane"/>
    <property type="evidence" value="ECO:0007669"/>
    <property type="project" value="UniProtKB-SubCell"/>
</dbReference>
<keyword evidence="2 6" id="KW-0812">Transmembrane</keyword>
<evidence type="ECO:0008006" key="9">
    <source>
        <dbReference type="Google" id="ProtNLM"/>
    </source>
</evidence>
<feature type="compositionally biased region" description="Pro residues" evidence="5">
    <location>
        <begin position="20"/>
        <end position="37"/>
    </location>
</feature>
<dbReference type="KEGG" id="mcee:MCEL_21910"/>
<dbReference type="InterPro" id="IPR007593">
    <property type="entry name" value="CD225/Dispanin_fam"/>
</dbReference>
<accession>A0A7I7RIL3</accession>
<keyword evidence="8" id="KW-1185">Reference proteome</keyword>
<feature type="transmembrane region" description="Helical" evidence="6">
    <location>
        <begin position="47"/>
        <end position="69"/>
    </location>
</feature>
<evidence type="ECO:0000256" key="2">
    <source>
        <dbReference type="ARBA" id="ARBA00022692"/>
    </source>
</evidence>
<keyword evidence="3 6" id="KW-1133">Transmembrane helix</keyword>